<gene>
    <name evidence="1" type="ORF">SCALOS_LOCUS4314</name>
</gene>
<protein>
    <submittedName>
        <fullName evidence="1">7568_t:CDS:1</fullName>
    </submittedName>
</protein>
<name>A0ACA9LI64_9GLOM</name>
<organism evidence="1 2">
    <name type="scientific">Scutellospora calospora</name>
    <dbReference type="NCBI Taxonomy" id="85575"/>
    <lineage>
        <taxon>Eukaryota</taxon>
        <taxon>Fungi</taxon>
        <taxon>Fungi incertae sedis</taxon>
        <taxon>Mucoromycota</taxon>
        <taxon>Glomeromycotina</taxon>
        <taxon>Glomeromycetes</taxon>
        <taxon>Diversisporales</taxon>
        <taxon>Gigasporaceae</taxon>
        <taxon>Scutellospora</taxon>
    </lineage>
</organism>
<comment type="caution">
    <text evidence="1">The sequence shown here is derived from an EMBL/GenBank/DDBJ whole genome shotgun (WGS) entry which is preliminary data.</text>
</comment>
<keyword evidence="2" id="KW-1185">Reference proteome</keyword>
<dbReference type="EMBL" id="CAJVPM010005745">
    <property type="protein sequence ID" value="CAG8527424.1"/>
    <property type="molecule type" value="Genomic_DNA"/>
</dbReference>
<dbReference type="Proteomes" id="UP000789860">
    <property type="component" value="Unassembled WGS sequence"/>
</dbReference>
<proteinExistence type="predicted"/>
<sequence length="133" mass="15072">QHKEFLASKKKSKIVHIELDDKETNQQDSTFFVKDTEPETSQIDKTLENSSSNMKDLNSENLVVEKENTEASSVRTLDNSNKENIATKNIQTKTAMEIEDSNSSRTPIVLITNNNKSHLQTKNLEEGFITKNS</sequence>
<reference evidence="1" key="1">
    <citation type="submission" date="2021-06" db="EMBL/GenBank/DDBJ databases">
        <authorList>
            <person name="Kallberg Y."/>
            <person name="Tangrot J."/>
            <person name="Rosling A."/>
        </authorList>
    </citation>
    <scope>NUCLEOTIDE SEQUENCE</scope>
    <source>
        <strain evidence="1">AU212A</strain>
    </source>
</reference>
<accession>A0ACA9LI64</accession>
<feature type="non-terminal residue" evidence="1">
    <location>
        <position position="1"/>
    </location>
</feature>
<evidence type="ECO:0000313" key="1">
    <source>
        <dbReference type="EMBL" id="CAG8527424.1"/>
    </source>
</evidence>
<evidence type="ECO:0000313" key="2">
    <source>
        <dbReference type="Proteomes" id="UP000789860"/>
    </source>
</evidence>